<evidence type="ECO:0000313" key="2">
    <source>
        <dbReference type="EMBL" id="GAA1923266.1"/>
    </source>
</evidence>
<name>A0ABN2PK82_9MICO</name>
<keyword evidence="3" id="KW-1185">Reference proteome</keyword>
<dbReference type="EMBL" id="BAAAOF010000002">
    <property type="protein sequence ID" value="GAA1923266.1"/>
    <property type="molecule type" value="Genomic_DNA"/>
</dbReference>
<dbReference type="Proteomes" id="UP001501343">
    <property type="component" value="Unassembled WGS sequence"/>
</dbReference>
<evidence type="ECO:0000313" key="3">
    <source>
        <dbReference type="Proteomes" id="UP001501343"/>
    </source>
</evidence>
<reference evidence="2 3" key="1">
    <citation type="journal article" date="2019" name="Int. J. Syst. Evol. Microbiol.">
        <title>The Global Catalogue of Microorganisms (GCM) 10K type strain sequencing project: providing services to taxonomists for standard genome sequencing and annotation.</title>
        <authorList>
            <consortium name="The Broad Institute Genomics Platform"/>
            <consortium name="The Broad Institute Genome Sequencing Center for Infectious Disease"/>
            <person name="Wu L."/>
            <person name="Ma J."/>
        </authorList>
    </citation>
    <scope>NUCLEOTIDE SEQUENCE [LARGE SCALE GENOMIC DNA]</scope>
    <source>
        <strain evidence="2 3">JCM 14900</strain>
    </source>
</reference>
<gene>
    <name evidence="2" type="ORF">GCM10009775_14600</name>
</gene>
<accession>A0ABN2PK82</accession>
<comment type="caution">
    <text evidence="2">The sequence shown here is derived from an EMBL/GenBank/DDBJ whole genome shotgun (WGS) entry which is preliminary data.</text>
</comment>
<feature type="compositionally biased region" description="Polar residues" evidence="1">
    <location>
        <begin position="43"/>
        <end position="59"/>
    </location>
</feature>
<sequence>MKESTMREALEELIAAMTSSRSRARRARTEGMPRNLRPHRTRSTFVPSPDVTLTSHLAI</sequence>
<proteinExistence type="predicted"/>
<protein>
    <submittedName>
        <fullName evidence="2">Uncharacterized protein</fullName>
    </submittedName>
</protein>
<feature type="region of interest" description="Disordered" evidence="1">
    <location>
        <begin position="18"/>
        <end position="59"/>
    </location>
</feature>
<evidence type="ECO:0000256" key="1">
    <source>
        <dbReference type="SAM" id="MobiDB-lite"/>
    </source>
</evidence>
<organism evidence="2 3">
    <name type="scientific">Microbacterium aoyamense</name>
    <dbReference type="NCBI Taxonomy" id="344166"/>
    <lineage>
        <taxon>Bacteria</taxon>
        <taxon>Bacillati</taxon>
        <taxon>Actinomycetota</taxon>
        <taxon>Actinomycetes</taxon>
        <taxon>Micrococcales</taxon>
        <taxon>Microbacteriaceae</taxon>
        <taxon>Microbacterium</taxon>
    </lineage>
</organism>